<comment type="caution">
    <text evidence="9">The sequence shown here is derived from an EMBL/GenBank/DDBJ whole genome shotgun (WGS) entry which is preliminary data.</text>
</comment>
<dbReference type="SUPFAM" id="SSF48452">
    <property type="entry name" value="TPR-like"/>
    <property type="match status" value="1"/>
</dbReference>
<dbReference type="EMBL" id="SJSA01000001">
    <property type="protein sequence ID" value="TGG40137.1"/>
    <property type="molecule type" value="Genomic_DNA"/>
</dbReference>
<feature type="domain" description="RagB/SusD" evidence="7">
    <location>
        <begin position="375"/>
        <end position="487"/>
    </location>
</feature>
<accession>A0A4Z0V758</accession>
<evidence type="ECO:0000259" key="7">
    <source>
        <dbReference type="Pfam" id="PF07980"/>
    </source>
</evidence>
<dbReference type="Pfam" id="PF14322">
    <property type="entry name" value="SusD-like_3"/>
    <property type="match status" value="1"/>
</dbReference>
<feature type="chain" id="PRO_5021420457" evidence="6">
    <location>
        <begin position="25"/>
        <end position="494"/>
    </location>
</feature>
<evidence type="ECO:0000313" key="9">
    <source>
        <dbReference type="EMBL" id="TGG40137.1"/>
    </source>
</evidence>
<comment type="subcellular location">
    <subcellularLocation>
        <location evidence="1">Cell outer membrane</location>
    </subcellularLocation>
</comment>
<evidence type="ECO:0000256" key="2">
    <source>
        <dbReference type="ARBA" id="ARBA00006275"/>
    </source>
</evidence>
<proteinExistence type="inferred from homology"/>
<evidence type="ECO:0000256" key="3">
    <source>
        <dbReference type="ARBA" id="ARBA00022729"/>
    </source>
</evidence>
<organism evidence="9 10">
    <name type="scientific">Duncaniella freteri</name>
    <dbReference type="NCBI Taxonomy" id="2530391"/>
    <lineage>
        <taxon>Bacteria</taxon>
        <taxon>Pseudomonadati</taxon>
        <taxon>Bacteroidota</taxon>
        <taxon>Bacteroidia</taxon>
        <taxon>Bacteroidales</taxon>
        <taxon>Muribaculaceae</taxon>
        <taxon>Duncaniella</taxon>
    </lineage>
</organism>
<keyword evidence="5" id="KW-0998">Cell outer membrane</keyword>
<dbReference type="InterPro" id="IPR011990">
    <property type="entry name" value="TPR-like_helical_dom_sf"/>
</dbReference>
<dbReference type="GO" id="GO:0009279">
    <property type="term" value="C:cell outer membrane"/>
    <property type="evidence" value="ECO:0007669"/>
    <property type="project" value="UniProtKB-SubCell"/>
</dbReference>
<dbReference type="PROSITE" id="PS51257">
    <property type="entry name" value="PROKAR_LIPOPROTEIN"/>
    <property type="match status" value="1"/>
</dbReference>
<dbReference type="InterPro" id="IPR012944">
    <property type="entry name" value="SusD_RagB_dom"/>
</dbReference>
<dbReference type="Gene3D" id="1.25.40.390">
    <property type="match status" value="1"/>
</dbReference>
<evidence type="ECO:0000256" key="1">
    <source>
        <dbReference type="ARBA" id="ARBA00004442"/>
    </source>
</evidence>
<feature type="signal peptide" evidence="6">
    <location>
        <begin position="1"/>
        <end position="24"/>
    </location>
</feature>
<evidence type="ECO:0000256" key="5">
    <source>
        <dbReference type="ARBA" id="ARBA00023237"/>
    </source>
</evidence>
<gene>
    <name evidence="9" type="ORF">EZ315_05260</name>
</gene>
<reference evidence="9 10" key="1">
    <citation type="submission" date="2019-02" db="EMBL/GenBank/DDBJ databases">
        <title>Isolation and identification of novel species under the genus Muribaculum.</title>
        <authorList>
            <person name="Miyake S."/>
            <person name="Ding Y."/>
            <person name="Low A."/>
            <person name="Soh M."/>
            <person name="Seedorf H."/>
        </authorList>
    </citation>
    <scope>NUCLEOTIDE SEQUENCE [LARGE SCALE GENOMIC DNA]</scope>
    <source>
        <strain evidence="9 10">TLL-A3</strain>
    </source>
</reference>
<protein>
    <submittedName>
        <fullName evidence="9">RagB/SusD family nutrient uptake outer membrane protein</fullName>
    </submittedName>
</protein>
<evidence type="ECO:0000256" key="6">
    <source>
        <dbReference type="SAM" id="SignalP"/>
    </source>
</evidence>
<comment type="similarity">
    <text evidence="2">Belongs to the SusD family.</text>
</comment>
<name>A0A4Z0V758_9BACT</name>
<dbReference type="Proteomes" id="UP000297635">
    <property type="component" value="Unassembled WGS sequence"/>
</dbReference>
<dbReference type="Pfam" id="PF07980">
    <property type="entry name" value="SusD_RagB"/>
    <property type="match status" value="1"/>
</dbReference>
<keyword evidence="4" id="KW-0472">Membrane</keyword>
<dbReference type="AlphaFoldDB" id="A0A4Z0V758"/>
<dbReference type="GeneID" id="82149194"/>
<dbReference type="InterPro" id="IPR033985">
    <property type="entry name" value="SusD-like_N"/>
</dbReference>
<feature type="domain" description="SusD-like N-terminal" evidence="8">
    <location>
        <begin position="81"/>
        <end position="237"/>
    </location>
</feature>
<keyword evidence="10" id="KW-1185">Reference proteome</keyword>
<sequence length="494" mass="56483">MKYNKIFVTATCGLSLLMSMSSCDDWLDIQPKGFTIPEKYADYEQLMNDQSLYRALDVYPSMITDDVQFVEKGTFPGFDLFEYYNKSEHFKNLYSFEHGQVFTPGNSDNIWENAYGNIFTYNAVINNVLTSEGGTDFERRKLYGEALVGRAFEYLNLVNLYANHYDPATAGSDYGVPLVLSEEITGERYPRASVATVYSQIESDLRDAVDNYLAETTATTFDPNRSVGYAFLSRMYLYMGNYKEALSNANSSLELNDKLLDYKDYKAINGQWGRLVAADDSGEEFPDEHKNLENVYTRVLNGTSNLFKSVAASEDLLETFARNLPADGEDMRMSLFFSKDQFDPYTRPGNEPNRFPGYTIFAPYIEMNIGFSTPEVLLIAAECEARVGDKDKALAHLDKLRDMRIKNNVHFPTTYSKDEVLKMVIDERRKEFAFVGLTRLIDLKRLNRESWFAKTITHSAGSEGTWTLPANDLRYIMPVPENVLSFNDMPQYER</sequence>
<keyword evidence="3 6" id="KW-0732">Signal</keyword>
<evidence type="ECO:0000313" key="10">
    <source>
        <dbReference type="Proteomes" id="UP000297635"/>
    </source>
</evidence>
<evidence type="ECO:0000259" key="8">
    <source>
        <dbReference type="Pfam" id="PF14322"/>
    </source>
</evidence>
<evidence type="ECO:0000256" key="4">
    <source>
        <dbReference type="ARBA" id="ARBA00023136"/>
    </source>
</evidence>
<dbReference type="RefSeq" id="WP_135471153.1">
    <property type="nucleotide sequence ID" value="NZ_CASJDB010000043.1"/>
</dbReference>